<accession>A0A1B6KSP9</accession>
<dbReference type="EMBL" id="GEBQ01025498">
    <property type="protein sequence ID" value="JAT14479.1"/>
    <property type="molecule type" value="Transcribed_RNA"/>
</dbReference>
<evidence type="ECO:0000256" key="4">
    <source>
        <dbReference type="SAM" id="MobiDB-lite"/>
    </source>
</evidence>
<feature type="compositionally biased region" description="Low complexity" evidence="4">
    <location>
        <begin position="19"/>
        <end position="42"/>
    </location>
</feature>
<evidence type="ECO:0000256" key="3">
    <source>
        <dbReference type="ARBA" id="ARBA00022837"/>
    </source>
</evidence>
<evidence type="ECO:0000256" key="2">
    <source>
        <dbReference type="ARBA" id="ARBA00022737"/>
    </source>
</evidence>
<feature type="domain" description="EF-hand" evidence="5">
    <location>
        <begin position="174"/>
        <end position="209"/>
    </location>
</feature>
<feature type="region of interest" description="Disordered" evidence="4">
    <location>
        <begin position="1"/>
        <end position="49"/>
    </location>
</feature>
<feature type="non-terminal residue" evidence="6">
    <location>
        <position position="1"/>
    </location>
</feature>
<evidence type="ECO:0000259" key="5">
    <source>
        <dbReference type="PROSITE" id="PS50222"/>
    </source>
</evidence>
<dbReference type="Gene3D" id="1.10.238.10">
    <property type="entry name" value="EF-hand"/>
    <property type="match status" value="1"/>
</dbReference>
<evidence type="ECO:0000256" key="1">
    <source>
        <dbReference type="ARBA" id="ARBA00022723"/>
    </source>
</evidence>
<dbReference type="PROSITE" id="PS50222">
    <property type="entry name" value="EF_HAND_2"/>
    <property type="match status" value="1"/>
</dbReference>
<dbReference type="InterPro" id="IPR018247">
    <property type="entry name" value="EF_Hand_1_Ca_BS"/>
</dbReference>
<sequence>LSSGRRASRSAAPPPSSPPRKQQSAAKRASAAPAPATATNNKKMGDEKTPTQQAILNNNKSSAKIIDSLKKQTHFSRQEIEALSKVYKKLVESHSLNGPVPATPAVHISSIQSNVVKGEGLDRMVFRELLHNTFDVVTEEVLMDRIFCAFDRCNVGMIRLEEWVCGLSGFLRGSHDERTAFAFFVYDLNSDGFISREEMFHLLRNSLVKSPQDEDPDEGVRDLVELALRKM</sequence>
<organism evidence="6">
    <name type="scientific">Graphocephala atropunctata</name>
    <dbReference type="NCBI Taxonomy" id="36148"/>
    <lineage>
        <taxon>Eukaryota</taxon>
        <taxon>Metazoa</taxon>
        <taxon>Ecdysozoa</taxon>
        <taxon>Arthropoda</taxon>
        <taxon>Hexapoda</taxon>
        <taxon>Insecta</taxon>
        <taxon>Pterygota</taxon>
        <taxon>Neoptera</taxon>
        <taxon>Paraneoptera</taxon>
        <taxon>Hemiptera</taxon>
        <taxon>Auchenorrhyncha</taxon>
        <taxon>Membracoidea</taxon>
        <taxon>Cicadellidae</taxon>
        <taxon>Cicadellinae</taxon>
        <taxon>Cicadellini</taxon>
        <taxon>Graphocephala</taxon>
    </lineage>
</organism>
<dbReference type="PANTHER" id="PTHR23055">
    <property type="entry name" value="CALCIUM BINDING PROTEINS"/>
    <property type="match status" value="1"/>
</dbReference>
<name>A0A1B6KSP9_9HEMI</name>
<dbReference type="InterPro" id="IPR011992">
    <property type="entry name" value="EF-hand-dom_pair"/>
</dbReference>
<dbReference type="PROSITE" id="PS00018">
    <property type="entry name" value="EF_HAND_1"/>
    <property type="match status" value="1"/>
</dbReference>
<dbReference type="AlphaFoldDB" id="A0A1B6KSP9"/>
<dbReference type="PANTHER" id="PTHR23055:SF60">
    <property type="entry name" value="CALAXIN"/>
    <property type="match status" value="1"/>
</dbReference>
<dbReference type="SMART" id="SM00054">
    <property type="entry name" value="EFh"/>
    <property type="match status" value="2"/>
</dbReference>
<dbReference type="InterPro" id="IPR028846">
    <property type="entry name" value="Recoverin"/>
</dbReference>
<keyword evidence="3" id="KW-0106">Calcium</keyword>
<gene>
    <name evidence="6" type="ORF">g.49671</name>
</gene>
<proteinExistence type="predicted"/>
<evidence type="ECO:0000313" key="6">
    <source>
        <dbReference type="EMBL" id="JAT14479.1"/>
    </source>
</evidence>
<keyword evidence="2" id="KW-0677">Repeat</keyword>
<feature type="compositionally biased region" description="Low complexity" evidence="4">
    <location>
        <begin position="1"/>
        <end position="11"/>
    </location>
</feature>
<dbReference type="SUPFAM" id="SSF47473">
    <property type="entry name" value="EF-hand"/>
    <property type="match status" value="1"/>
</dbReference>
<protein>
    <recommendedName>
        <fullName evidence="5">EF-hand domain-containing protein</fullName>
    </recommendedName>
</protein>
<dbReference type="GO" id="GO:0005509">
    <property type="term" value="F:calcium ion binding"/>
    <property type="evidence" value="ECO:0007669"/>
    <property type="project" value="InterPro"/>
</dbReference>
<dbReference type="InterPro" id="IPR002048">
    <property type="entry name" value="EF_hand_dom"/>
</dbReference>
<keyword evidence="1" id="KW-0479">Metal-binding</keyword>
<reference evidence="6" key="1">
    <citation type="submission" date="2015-11" db="EMBL/GenBank/DDBJ databases">
        <title>De novo transcriptome assembly of four potential Pierce s Disease insect vectors from Arizona vineyards.</title>
        <authorList>
            <person name="Tassone E.E."/>
        </authorList>
    </citation>
    <scope>NUCLEOTIDE SEQUENCE</scope>
</reference>
<feature type="non-terminal residue" evidence="6">
    <location>
        <position position="231"/>
    </location>
</feature>